<dbReference type="InterPro" id="IPR036872">
    <property type="entry name" value="CH_dom_sf"/>
</dbReference>
<comment type="caution">
    <text evidence="3">The sequence shown here is derived from an EMBL/GenBank/DDBJ whole genome shotgun (WGS) entry which is preliminary data.</text>
</comment>
<dbReference type="InterPro" id="IPR010441">
    <property type="entry name" value="CH_2"/>
</dbReference>
<dbReference type="GO" id="GO:0005737">
    <property type="term" value="C:cytoplasm"/>
    <property type="evidence" value="ECO:0007669"/>
    <property type="project" value="UniProtKB-ARBA"/>
</dbReference>
<evidence type="ECO:0000259" key="2">
    <source>
        <dbReference type="Pfam" id="PF06294"/>
    </source>
</evidence>
<dbReference type="Proteomes" id="UP001642409">
    <property type="component" value="Unassembled WGS sequence"/>
</dbReference>
<organism evidence="3">
    <name type="scientific">Hexamita inflata</name>
    <dbReference type="NCBI Taxonomy" id="28002"/>
    <lineage>
        <taxon>Eukaryota</taxon>
        <taxon>Metamonada</taxon>
        <taxon>Diplomonadida</taxon>
        <taxon>Hexamitidae</taxon>
        <taxon>Hexamitinae</taxon>
        <taxon>Hexamita</taxon>
    </lineage>
</organism>
<evidence type="ECO:0000313" key="5">
    <source>
        <dbReference type="Proteomes" id="UP001642409"/>
    </source>
</evidence>
<name>A0AA86Q6F4_9EUKA</name>
<dbReference type="EMBL" id="CATOUU010000824">
    <property type="protein sequence ID" value="CAI9951456.1"/>
    <property type="molecule type" value="Genomic_DNA"/>
</dbReference>
<evidence type="ECO:0000313" key="4">
    <source>
        <dbReference type="EMBL" id="CAL6037962.1"/>
    </source>
</evidence>
<gene>
    <name evidence="4" type="ORF">HINF_LOCUS37139</name>
    <name evidence="3" type="ORF">HINF_LOCUS39101</name>
</gene>
<evidence type="ECO:0000313" key="3">
    <source>
        <dbReference type="EMBL" id="CAI9951456.1"/>
    </source>
</evidence>
<keyword evidence="1" id="KW-0175">Coiled coil</keyword>
<dbReference type="Pfam" id="PF06294">
    <property type="entry name" value="CH_2"/>
    <property type="match status" value="1"/>
</dbReference>
<reference evidence="4 5" key="2">
    <citation type="submission" date="2024-07" db="EMBL/GenBank/DDBJ databases">
        <authorList>
            <person name="Akdeniz Z."/>
        </authorList>
    </citation>
    <scope>NUCLEOTIDE SEQUENCE [LARGE SCALE GENOMIC DNA]</scope>
</reference>
<feature type="coiled-coil region" evidence="1">
    <location>
        <begin position="197"/>
        <end position="224"/>
    </location>
</feature>
<accession>A0AA86Q6F4</accession>
<feature type="domain" description="CH-like" evidence="2">
    <location>
        <begin position="56"/>
        <end position="113"/>
    </location>
</feature>
<dbReference type="AlphaFoldDB" id="A0AA86Q6F4"/>
<proteinExistence type="predicted"/>
<reference evidence="3" key="1">
    <citation type="submission" date="2023-06" db="EMBL/GenBank/DDBJ databases">
        <authorList>
            <person name="Kurt Z."/>
        </authorList>
    </citation>
    <scope>NUCLEOTIDE SEQUENCE</scope>
</reference>
<sequence>MTVSERLVPFGYSLHNLSLLTDGSVANFAMFWSTATPRTSENQNDFPIKLRNPRIYSSQLTQYNSVPKTHSMQGKINNWVYLNKRVLPKLGIQLSDETINNLVKADRNTMIGFFDMMFNALQKVTNGQIILPIANEEEKQVSKIEDVLSRSELVMDPKSATVVKQSINLSRTAKDQNEYTQKLSYNKYESPSRLNYRQNECQKCAIYEKKIRLLEEEIDFLRKKITEK</sequence>
<dbReference type="EMBL" id="CAXDID020000138">
    <property type="protein sequence ID" value="CAL6037962.1"/>
    <property type="molecule type" value="Genomic_DNA"/>
</dbReference>
<keyword evidence="5" id="KW-1185">Reference proteome</keyword>
<protein>
    <submittedName>
        <fullName evidence="3">CH-like domain in sperm protein</fullName>
    </submittedName>
    <submittedName>
        <fullName evidence="4">CH-like_domain in sperm protein</fullName>
    </submittedName>
</protein>
<dbReference type="Gene3D" id="1.10.418.10">
    <property type="entry name" value="Calponin-like domain"/>
    <property type="match status" value="1"/>
</dbReference>
<evidence type="ECO:0000256" key="1">
    <source>
        <dbReference type="SAM" id="Coils"/>
    </source>
</evidence>